<dbReference type="RefSeq" id="WP_191177692.1">
    <property type="nucleotide sequence ID" value="NZ_JACXXP010000001.1"/>
</dbReference>
<protein>
    <submittedName>
        <fullName evidence="2">Uncharacterized protein</fullName>
    </submittedName>
</protein>
<dbReference type="Proteomes" id="UP001107960">
    <property type="component" value="Unassembled WGS sequence"/>
</dbReference>
<dbReference type="AlphaFoldDB" id="A0A9Q3UYB4"/>
<reference evidence="2" key="1">
    <citation type="submission" date="2021-11" db="EMBL/GenBank/DDBJ databases">
        <title>Description of novel Chryseobacterium species.</title>
        <authorList>
            <person name="Saticioglu I.B."/>
            <person name="Ay H."/>
            <person name="Altun S."/>
            <person name="Duman M."/>
        </authorList>
    </citation>
    <scope>NUCLEOTIDE SEQUENCE</scope>
    <source>
        <strain evidence="2">C-39</strain>
    </source>
</reference>
<gene>
    <name evidence="1" type="ORF">IEW27_00295</name>
    <name evidence="2" type="ORF">LNP80_16725</name>
</gene>
<comment type="caution">
    <text evidence="2">The sequence shown here is derived from an EMBL/GenBank/DDBJ whole genome shotgun (WGS) entry which is preliminary data.</text>
</comment>
<proteinExistence type="predicted"/>
<evidence type="ECO:0000313" key="1">
    <source>
        <dbReference type="EMBL" id="MBD3903033.1"/>
    </source>
</evidence>
<dbReference type="EMBL" id="JACXXP010000001">
    <property type="protein sequence ID" value="MBD3903033.1"/>
    <property type="molecule type" value="Genomic_DNA"/>
</dbReference>
<evidence type="ECO:0000313" key="3">
    <source>
        <dbReference type="Proteomes" id="UP000603715"/>
    </source>
</evidence>
<dbReference type="Proteomes" id="UP000603715">
    <property type="component" value="Unassembled WGS sequence"/>
</dbReference>
<dbReference type="EMBL" id="JAJJML010000001">
    <property type="protein sequence ID" value="MCC9035865.1"/>
    <property type="molecule type" value="Genomic_DNA"/>
</dbReference>
<evidence type="ECO:0000313" key="4">
    <source>
        <dbReference type="Proteomes" id="UP001107960"/>
    </source>
</evidence>
<evidence type="ECO:0000313" key="2">
    <source>
        <dbReference type="EMBL" id="MCC9035865.1"/>
    </source>
</evidence>
<reference evidence="3" key="2">
    <citation type="submission" date="2023-07" db="EMBL/GenBank/DDBJ databases">
        <title>Description of novel Chryseobacterium sp. strain C-2.</title>
        <authorList>
            <person name="Saticioglu I.B."/>
        </authorList>
    </citation>
    <scope>NUCLEOTIDE SEQUENCE [LARGE SCALE GENOMIC DNA]</scope>
    <source>
        <strain evidence="3">C-2</strain>
    </source>
</reference>
<accession>A0A9Q3UYB4</accession>
<keyword evidence="3" id="KW-1185">Reference proteome</keyword>
<name>A0A9Q3UYB4_9FLAO</name>
<sequence>MNNAILTSLKKWYIDCKIFKINLKQNIMPLLTTTTLAVLYPFLIELAKKGADKIVETSSEKFTSGSISWLKSLFFKDEEPKKALKELINEPENVEKQTAIKTLVENSIEDNPEYENYLNELLDKLPKIENNISNSKNVITGNVNTGGGNFINGDGNQMS</sequence>
<organism evidence="2 4">
    <name type="scientific">Chryseobacterium muglaense</name>
    <dbReference type="NCBI Taxonomy" id="2893752"/>
    <lineage>
        <taxon>Bacteria</taxon>
        <taxon>Pseudomonadati</taxon>
        <taxon>Bacteroidota</taxon>
        <taxon>Flavobacteriia</taxon>
        <taxon>Flavobacteriales</taxon>
        <taxon>Weeksellaceae</taxon>
        <taxon>Chryseobacterium group</taxon>
        <taxon>Chryseobacterium</taxon>
    </lineage>
</organism>
<reference evidence="1" key="3">
    <citation type="submission" date="2024-05" db="EMBL/GenBank/DDBJ databases">
        <title>Description of novel Chryseobacterium sp. strain C-2.</title>
        <authorList>
            <person name="Saticioglu I.B."/>
        </authorList>
    </citation>
    <scope>NUCLEOTIDE SEQUENCE</scope>
    <source>
        <strain evidence="1">C-2</strain>
    </source>
</reference>